<gene>
    <name evidence="4" type="ORF">ACMD2_25607</name>
</gene>
<evidence type="ECO:0000313" key="4">
    <source>
        <dbReference type="EMBL" id="OAY82628.1"/>
    </source>
</evidence>
<dbReference type="PANTHER" id="PTHR19919">
    <property type="entry name" value="WD REPEAT CONTAINING PROTEIN"/>
    <property type="match status" value="1"/>
</dbReference>
<evidence type="ECO:0000256" key="2">
    <source>
        <dbReference type="ARBA" id="ARBA00022737"/>
    </source>
</evidence>
<accession>A0A199W063</accession>
<reference evidence="4 5" key="1">
    <citation type="journal article" date="2016" name="DNA Res.">
        <title>The draft genome of MD-2 pineapple using hybrid error correction of long reads.</title>
        <authorList>
            <person name="Redwan R.M."/>
            <person name="Saidin A."/>
            <person name="Kumar S.V."/>
        </authorList>
    </citation>
    <scope>NUCLEOTIDE SEQUENCE [LARGE SCALE GENOMIC DNA]</scope>
    <source>
        <strain evidence="5">cv. MD2</strain>
        <tissue evidence="4">Leaf</tissue>
    </source>
</reference>
<evidence type="ECO:0000256" key="3">
    <source>
        <dbReference type="SAM" id="MobiDB-lite"/>
    </source>
</evidence>
<dbReference type="AlphaFoldDB" id="A0A199W063"/>
<keyword evidence="1" id="KW-0853">WD repeat</keyword>
<dbReference type="InterPro" id="IPR045159">
    <property type="entry name" value="DCAF7-like"/>
</dbReference>
<evidence type="ECO:0000256" key="1">
    <source>
        <dbReference type="ARBA" id="ARBA00022574"/>
    </source>
</evidence>
<comment type="caution">
    <text evidence="4">The sequence shown here is derived from an EMBL/GenBank/DDBJ whole genome shotgun (WGS) entry which is preliminary data.</text>
</comment>
<dbReference type="InterPro" id="IPR015943">
    <property type="entry name" value="WD40/YVTN_repeat-like_dom_sf"/>
</dbReference>
<sequence length="362" mass="37978">MEQQSSTQESPLSTNPFVYTFESPHPVYAMAFAPSSSSSSSAAAAAASSSSSLRLALGSFVEDYSNRVDIVSFDEDSLSFRADPGLSFEHPYPPTKLLFHPSPSQPLLASSSDFLRLWRLPADPASSPSLSPAVELRCVLSNSKSSDFCAPLTSFDWNEAEPRRVGTCSIDTTCTVWDVERGAVETQLIAHDKEVYDIAWGEAAVFASVSADGSVASSTSATRSTPPSSTRAPAPTPRSSASPGTRSTAATWPPSSWTAPASSSSTSAPPPSPSPTSTATPPPSTPSPGPRRPPLLCSAADDGHALIWDLPSPSPAAPAPNDAIDPAMLYTAGAEINQLQWSAAHPDWIAIAFANKVQMLRV</sequence>
<feature type="compositionally biased region" description="Low complexity" evidence="3">
    <location>
        <begin position="216"/>
        <end position="267"/>
    </location>
</feature>
<evidence type="ECO:0000313" key="5">
    <source>
        <dbReference type="Proteomes" id="UP000092600"/>
    </source>
</evidence>
<dbReference type="InterPro" id="IPR036322">
    <property type="entry name" value="WD40_repeat_dom_sf"/>
</dbReference>
<dbReference type="InterPro" id="IPR001680">
    <property type="entry name" value="WD40_rpt"/>
</dbReference>
<feature type="region of interest" description="Disordered" evidence="3">
    <location>
        <begin position="216"/>
        <end position="298"/>
    </location>
</feature>
<organism evidence="4 5">
    <name type="scientific">Ananas comosus</name>
    <name type="common">Pineapple</name>
    <name type="synonym">Ananas ananas</name>
    <dbReference type="NCBI Taxonomy" id="4615"/>
    <lineage>
        <taxon>Eukaryota</taxon>
        <taxon>Viridiplantae</taxon>
        <taxon>Streptophyta</taxon>
        <taxon>Embryophyta</taxon>
        <taxon>Tracheophyta</taxon>
        <taxon>Spermatophyta</taxon>
        <taxon>Magnoliopsida</taxon>
        <taxon>Liliopsida</taxon>
        <taxon>Poales</taxon>
        <taxon>Bromeliaceae</taxon>
        <taxon>Bromelioideae</taxon>
        <taxon>Ananas</taxon>
    </lineage>
</organism>
<protein>
    <submittedName>
        <fullName evidence="4">Protein TRANSPARENT TESTA GLABRA 1</fullName>
    </submittedName>
</protein>
<proteinExistence type="predicted"/>
<dbReference type="SMART" id="SM00320">
    <property type="entry name" value="WD40"/>
    <property type="match status" value="3"/>
</dbReference>
<dbReference type="EMBL" id="LSRQ01000456">
    <property type="protein sequence ID" value="OAY82628.1"/>
    <property type="molecule type" value="Genomic_DNA"/>
</dbReference>
<dbReference type="STRING" id="4615.A0A199W063"/>
<keyword evidence="2" id="KW-0677">Repeat</keyword>
<dbReference type="Proteomes" id="UP000092600">
    <property type="component" value="Unassembled WGS sequence"/>
</dbReference>
<dbReference type="SUPFAM" id="SSF50978">
    <property type="entry name" value="WD40 repeat-like"/>
    <property type="match status" value="1"/>
</dbReference>
<feature type="compositionally biased region" description="Pro residues" evidence="3">
    <location>
        <begin position="268"/>
        <end position="293"/>
    </location>
</feature>
<dbReference type="Gene3D" id="2.130.10.10">
    <property type="entry name" value="YVTN repeat-like/Quinoprotein amine dehydrogenase"/>
    <property type="match status" value="1"/>
</dbReference>
<name>A0A199W063_ANACO</name>